<evidence type="ECO:0000256" key="1">
    <source>
        <dbReference type="ARBA" id="ARBA00004123"/>
    </source>
</evidence>
<dbReference type="Pfam" id="PF02319">
    <property type="entry name" value="WHD_E2F_TDP"/>
    <property type="match status" value="2"/>
</dbReference>
<dbReference type="GO" id="GO:0090575">
    <property type="term" value="C:RNA polymerase II transcription regulator complex"/>
    <property type="evidence" value="ECO:0007669"/>
    <property type="project" value="TreeGrafter"/>
</dbReference>
<name>A0AAV1DZU7_OLDCO</name>
<sequence length="966" mass="108951">MAKVSDEFDVITTVESPEVVISFADDDMRFPREFGGEQDVENWLQYFDCFCSRLSILNSDRFKYLQQLLVGVAQIGIKLSWLRTSSCLGVISLRNSFVVLTDSALTWFKACENDQEMWNSWESCSECLIKEFGSTEDLEGMESRETGLENALSQEDSSLTVLEKYEEGCISLGLQIDDKLIDFTDDDGLLLNFGDNPGEMIYSDDDFVCAKSGGDYMLSTNDESIMHSHDENLEDLEDDSIVMVDDLLANELEYSYAADDVNTPLENLVDDFLINDELLKGANDYDASLEFFVADLVKMNATGVICMNELVDRELLFVKLIAIEPGGNHFANDLVIDLIEHNDCFGVISLEFLGDEIVHIAAVCETWMKESVKGYNGTENKWFYGDYCVIIFPAFGIIVIRFIQAVRCLKSWVNRVTAFKGGSVEFINDKEFLILVPWDENAFCLKTDLSSYSKIPENEVEMVVVFGTSQLKGEAEVLYGCWNLEDIDSLKKGVVYLSHFWSFNILEQLATNLNVCVLTFGTLVNHMVLFHDINFSDLEIWIDNDISKSWIVEKTCFRGDSNVRGKLIPVLEEFLCTTKMLPTADHSKSLLHPVMEFPPREAGSEQIYCRKQKSLGLLCSNFISLYNREGVETIGLDDAASRLGVERRRIYDIVNVLESVGVLQRKAKNRYTWNGFSAIPTALQVLKKEGLCLKNENGNDGSSSLKISDDEDDETSSNPNSSSQNDKSNSVSGSKLSGSSRIADTRKEKSLSLLTQNFVKLFLCMDMDMISLDDAAKILLKNGKDPAMTRSKVRRLYDIANVLASMNFIEKTHHPDTRKPAFRWLGRSGKFEIQADPLPFDHSKKRAFGTDITNFNFKRSKAEGAEGISDKGMKVQCQVKSEPVENDSKTSNLSYRFGPFAPVNVPQAGVSDDGQPKRHHDWENLAAAYRPQYHNQALRDLFGHYVEAWKSWYSEVAEKKSIPMTS</sequence>
<evidence type="ECO:0000256" key="4">
    <source>
        <dbReference type="ARBA" id="ARBA00023015"/>
    </source>
</evidence>
<comment type="similarity">
    <text evidence="2 9">Belongs to the E2F/DP family.</text>
</comment>
<keyword evidence="5 9" id="KW-0238">DNA-binding</keyword>
<dbReference type="FunFam" id="1.10.10.10:FF:000295">
    <property type="entry name" value="E2F transcription factor-like E2FE"/>
    <property type="match status" value="1"/>
</dbReference>
<feature type="region of interest" description="Disordered" evidence="10">
    <location>
        <begin position="697"/>
        <end position="743"/>
    </location>
</feature>
<keyword evidence="8" id="KW-0131">Cell cycle</keyword>
<dbReference type="Gene3D" id="1.10.10.10">
    <property type="entry name" value="Winged helix-like DNA-binding domain superfamily/Winged helix DNA-binding domain"/>
    <property type="match status" value="2"/>
</dbReference>
<evidence type="ECO:0000256" key="6">
    <source>
        <dbReference type="ARBA" id="ARBA00023163"/>
    </source>
</evidence>
<dbReference type="InterPro" id="IPR036388">
    <property type="entry name" value="WH-like_DNA-bd_sf"/>
</dbReference>
<dbReference type="EMBL" id="OX459124">
    <property type="protein sequence ID" value="CAI9112375.1"/>
    <property type="molecule type" value="Genomic_DNA"/>
</dbReference>
<keyword evidence="3" id="KW-0678">Repressor</keyword>
<feature type="domain" description="E2F/DP family winged-helix DNA-binding" evidence="11">
    <location>
        <begin position="746"/>
        <end position="826"/>
    </location>
</feature>
<evidence type="ECO:0000256" key="7">
    <source>
        <dbReference type="ARBA" id="ARBA00023242"/>
    </source>
</evidence>
<evidence type="ECO:0000256" key="10">
    <source>
        <dbReference type="SAM" id="MobiDB-lite"/>
    </source>
</evidence>
<keyword evidence="7 9" id="KW-0539">Nucleus</keyword>
<proteinExistence type="inferred from homology"/>
<organism evidence="12 13">
    <name type="scientific">Oldenlandia corymbosa var. corymbosa</name>
    <dbReference type="NCBI Taxonomy" id="529605"/>
    <lineage>
        <taxon>Eukaryota</taxon>
        <taxon>Viridiplantae</taxon>
        <taxon>Streptophyta</taxon>
        <taxon>Embryophyta</taxon>
        <taxon>Tracheophyta</taxon>
        <taxon>Spermatophyta</taxon>
        <taxon>Magnoliopsida</taxon>
        <taxon>eudicotyledons</taxon>
        <taxon>Gunneridae</taxon>
        <taxon>Pentapetalae</taxon>
        <taxon>asterids</taxon>
        <taxon>lamiids</taxon>
        <taxon>Gentianales</taxon>
        <taxon>Rubiaceae</taxon>
        <taxon>Rubioideae</taxon>
        <taxon>Spermacoceae</taxon>
        <taxon>Hedyotis-Oldenlandia complex</taxon>
        <taxon>Oldenlandia</taxon>
    </lineage>
</organism>
<dbReference type="InterPro" id="IPR036390">
    <property type="entry name" value="WH_DNA-bd_sf"/>
</dbReference>
<dbReference type="PANTHER" id="PTHR12081">
    <property type="entry name" value="TRANSCRIPTION FACTOR E2F"/>
    <property type="match status" value="1"/>
</dbReference>
<evidence type="ECO:0000259" key="11">
    <source>
        <dbReference type="SMART" id="SM01372"/>
    </source>
</evidence>
<keyword evidence="4 9" id="KW-0805">Transcription regulation</keyword>
<dbReference type="GO" id="GO:0000981">
    <property type="term" value="F:DNA-binding transcription factor activity, RNA polymerase II-specific"/>
    <property type="evidence" value="ECO:0007669"/>
    <property type="project" value="TreeGrafter"/>
</dbReference>
<evidence type="ECO:0000256" key="8">
    <source>
        <dbReference type="ARBA" id="ARBA00023306"/>
    </source>
</evidence>
<dbReference type="GO" id="GO:0000978">
    <property type="term" value="F:RNA polymerase II cis-regulatory region sequence-specific DNA binding"/>
    <property type="evidence" value="ECO:0007669"/>
    <property type="project" value="InterPro"/>
</dbReference>
<dbReference type="FunFam" id="1.10.10.10:FF:000073">
    <property type="entry name" value="E2F transcription factor 8"/>
    <property type="match status" value="1"/>
</dbReference>
<dbReference type="Proteomes" id="UP001161247">
    <property type="component" value="Chromosome 7"/>
</dbReference>
<feature type="compositionally biased region" description="Low complexity" evidence="10">
    <location>
        <begin position="716"/>
        <end position="740"/>
    </location>
</feature>
<evidence type="ECO:0000256" key="5">
    <source>
        <dbReference type="ARBA" id="ARBA00023125"/>
    </source>
</evidence>
<dbReference type="PANTHER" id="PTHR12081:SF106">
    <property type="entry name" value="E2F TRANSCRIPTION FACTOR-LIKE E2FE"/>
    <property type="match status" value="1"/>
</dbReference>
<dbReference type="AlphaFoldDB" id="A0AAV1DZU7"/>
<evidence type="ECO:0000256" key="9">
    <source>
        <dbReference type="RuleBase" id="RU003796"/>
    </source>
</evidence>
<gene>
    <name evidence="12" type="ORF">OLC1_LOCUS19588</name>
</gene>
<dbReference type="SMART" id="SM01372">
    <property type="entry name" value="E2F_TDP"/>
    <property type="match status" value="2"/>
</dbReference>
<evidence type="ECO:0000256" key="3">
    <source>
        <dbReference type="ARBA" id="ARBA00022491"/>
    </source>
</evidence>
<dbReference type="SUPFAM" id="SSF46785">
    <property type="entry name" value="Winged helix' DNA-binding domain"/>
    <property type="match status" value="2"/>
</dbReference>
<keyword evidence="13" id="KW-1185">Reference proteome</keyword>
<accession>A0AAV1DZU7</accession>
<comment type="subcellular location">
    <subcellularLocation>
        <location evidence="1 9">Nucleus</location>
    </subcellularLocation>
</comment>
<protein>
    <submittedName>
        <fullName evidence="12">OLC1v1012821C1</fullName>
    </submittedName>
</protein>
<evidence type="ECO:0000313" key="13">
    <source>
        <dbReference type="Proteomes" id="UP001161247"/>
    </source>
</evidence>
<reference evidence="12" key="1">
    <citation type="submission" date="2023-03" db="EMBL/GenBank/DDBJ databases">
        <authorList>
            <person name="Julca I."/>
        </authorList>
    </citation>
    <scope>NUCLEOTIDE SEQUENCE</scope>
</reference>
<keyword evidence="6 9" id="KW-0804">Transcription</keyword>
<dbReference type="InterPro" id="IPR003316">
    <property type="entry name" value="E2F_WHTH_DNA-bd_dom"/>
</dbReference>
<feature type="domain" description="E2F/DP family winged-helix DNA-binding" evidence="11">
    <location>
        <begin position="610"/>
        <end position="675"/>
    </location>
</feature>
<dbReference type="InterPro" id="IPR015633">
    <property type="entry name" value="E2F"/>
</dbReference>
<evidence type="ECO:0000256" key="2">
    <source>
        <dbReference type="ARBA" id="ARBA00010940"/>
    </source>
</evidence>
<evidence type="ECO:0000313" key="12">
    <source>
        <dbReference type="EMBL" id="CAI9112375.1"/>
    </source>
</evidence>
<feature type="compositionally biased region" description="Polar residues" evidence="10">
    <location>
        <begin position="697"/>
        <end position="706"/>
    </location>
</feature>